<feature type="transmembrane region" description="Helical" evidence="10">
    <location>
        <begin position="401"/>
        <end position="421"/>
    </location>
</feature>
<accession>A0A7X9WC65</accession>
<feature type="transmembrane region" description="Helical" evidence="10">
    <location>
        <begin position="162"/>
        <end position="183"/>
    </location>
</feature>
<evidence type="ECO:0000313" key="15">
    <source>
        <dbReference type="EMBL" id="NMK98719.1"/>
    </source>
</evidence>
<feature type="transmembrane region" description="Helical" evidence="10">
    <location>
        <begin position="259"/>
        <end position="280"/>
    </location>
</feature>
<evidence type="ECO:0000313" key="17">
    <source>
        <dbReference type="Proteomes" id="UP000291949"/>
    </source>
</evidence>
<dbReference type="Proteomes" id="UP000550736">
    <property type="component" value="Unassembled WGS sequence"/>
</dbReference>
<feature type="transmembrane region" description="Helical" evidence="10">
    <location>
        <begin position="6"/>
        <end position="27"/>
    </location>
</feature>
<feature type="domain" description="NADH-Ubiquinone oxidoreductase (complex I) chain 5 N-terminal" evidence="13">
    <location>
        <begin position="65"/>
        <end position="103"/>
    </location>
</feature>
<name>A0A7X9WC65_STACP</name>
<keyword evidence="15" id="KW-0560">Oxidoreductase</keyword>
<feature type="transmembrane region" description="Helical" evidence="10">
    <location>
        <begin position="69"/>
        <end position="90"/>
    </location>
</feature>
<dbReference type="EMBL" id="JABBMI010000091">
    <property type="protein sequence ID" value="NMK55390.1"/>
    <property type="molecule type" value="Genomic_DNA"/>
</dbReference>
<dbReference type="InterPro" id="IPR001516">
    <property type="entry name" value="Proton_antipo_N"/>
</dbReference>
<dbReference type="EMBL" id="SCHC01000003">
    <property type="protein sequence ID" value="TBW75997.1"/>
    <property type="molecule type" value="Genomic_DNA"/>
</dbReference>
<evidence type="ECO:0000313" key="16">
    <source>
        <dbReference type="EMBL" id="TBW75997.1"/>
    </source>
</evidence>
<dbReference type="GO" id="GO:0015990">
    <property type="term" value="P:electron transport coupled proton transport"/>
    <property type="evidence" value="ECO:0007669"/>
    <property type="project" value="TreeGrafter"/>
</dbReference>
<keyword evidence="5 10" id="KW-1003">Cell membrane</keyword>
<reference evidence="16 17" key="1">
    <citation type="journal article" date="2019" name="Sci. Transl. Med.">
        <title>Quorum sensing between bacterial species on the skin protects against epidermal injury in atopic dermatitis.</title>
        <authorList>
            <person name="Williams M.R."/>
        </authorList>
    </citation>
    <scope>NUCLEOTIDE SEQUENCE [LARGE SCALE GENOMIC DNA]</scope>
    <source>
        <strain evidence="16 17">H8</strain>
    </source>
</reference>
<keyword evidence="8" id="KW-0406">Ion transport</keyword>
<evidence type="ECO:0000256" key="11">
    <source>
        <dbReference type="RuleBase" id="RU000320"/>
    </source>
</evidence>
<comment type="similarity">
    <text evidence="10">Belongs to the inorganic carbon transporter (TC 9.A.2) DabB family.</text>
</comment>
<feature type="transmembrane region" description="Helical" evidence="10">
    <location>
        <begin position="300"/>
        <end position="328"/>
    </location>
</feature>
<dbReference type="PANTHER" id="PTHR42829">
    <property type="entry name" value="NADH-UBIQUINONE OXIDOREDUCTASE CHAIN 5"/>
    <property type="match status" value="1"/>
</dbReference>
<dbReference type="GO" id="GO:0005886">
    <property type="term" value="C:plasma membrane"/>
    <property type="evidence" value="ECO:0007669"/>
    <property type="project" value="UniProtKB-SubCell"/>
</dbReference>
<dbReference type="EMBL" id="JABBLX010000055">
    <property type="protein sequence ID" value="NMK98719.1"/>
    <property type="molecule type" value="Genomic_DNA"/>
</dbReference>
<evidence type="ECO:0000313" key="19">
    <source>
        <dbReference type="Proteomes" id="UP000550736"/>
    </source>
</evidence>
<dbReference type="InterPro" id="IPR001750">
    <property type="entry name" value="ND/Mrp_TM"/>
</dbReference>
<gene>
    <name evidence="10" type="primary">dabB</name>
    <name evidence="16" type="ORF">EQ811_09110</name>
    <name evidence="15" type="ORF">HHM13_11685</name>
    <name evidence="14" type="ORF">HHM24_11765</name>
</gene>
<dbReference type="Pfam" id="PF00662">
    <property type="entry name" value="Proton_antipo_N"/>
    <property type="match status" value="1"/>
</dbReference>
<evidence type="ECO:0000256" key="6">
    <source>
        <dbReference type="ARBA" id="ARBA00022692"/>
    </source>
</evidence>
<evidence type="ECO:0000313" key="18">
    <source>
        <dbReference type="Proteomes" id="UP000538955"/>
    </source>
</evidence>
<evidence type="ECO:0000256" key="1">
    <source>
        <dbReference type="ARBA" id="ARBA00004651"/>
    </source>
</evidence>
<dbReference type="NCBIfam" id="NF006373">
    <property type="entry name" value="PRK08601.1"/>
    <property type="match status" value="1"/>
</dbReference>
<comment type="subcellular location">
    <subcellularLocation>
        <location evidence="1 10">Cell membrane</location>
        <topology evidence="1 10">Multi-pass membrane protein</topology>
    </subcellularLocation>
    <subcellularLocation>
        <location evidence="11">Membrane</location>
        <topology evidence="11">Multi-pass membrane protein</topology>
    </subcellularLocation>
</comment>
<dbReference type="AlphaFoldDB" id="A0A7X9WC65"/>
<dbReference type="GO" id="GO:0003954">
    <property type="term" value="F:NADH dehydrogenase activity"/>
    <property type="evidence" value="ECO:0007669"/>
    <property type="project" value="TreeGrafter"/>
</dbReference>
<evidence type="ECO:0000256" key="9">
    <source>
        <dbReference type="ARBA" id="ARBA00023136"/>
    </source>
</evidence>
<evidence type="ECO:0000256" key="8">
    <source>
        <dbReference type="ARBA" id="ARBA00023065"/>
    </source>
</evidence>
<keyword evidence="4" id="KW-0050">Antiport</keyword>
<sequence>MLSMSIILIVFFITLVIAILSGLIFLIPSVPIKYIKIHLYLIVLPIIISVIGLLNVSDREQIGPFTMDHLAWLMGSFILILGFIIQKFSVRYLIGDRNYRKYFPLFTLITSFASIAWLSGDLRLMVLFWGATLLSLTLLIRVNRSWKIPYEAAKVSGKSFALGWLSLLVAVILLYVATGNWHINVTLANDDVITSGMRFIIDMLIVLAVIVPAAQFPFQSWLIESVAAPTPVSAIMHAGIVNAGGIILTRFSPVFNDPLAITILLIIASISVLLGSGISLVHVDYKRQLVGSTMSQMGFMLVQCALGVYSAAIIHLILHGVFKATLFLQSGSVVKRFNIPIPPSAKRSYSWVVLGRCLAIIIAILFWLGSDRSAYEILSALILAWSLMVSWNQMVAFSRGLIGRVIGIIMIVIVALVYIVTHHYFYNTLSHVYMNVAHPPLMSVIIGILILVFGSVLSIWVARQRDSKAFAVLYLWLVKLGEAKTKSIESHPTYLKKYL</sequence>
<comment type="caution">
    <text evidence="15">The sequence shown here is derived from an EMBL/GenBank/DDBJ whole genome shotgun (WGS) entry which is preliminary data.</text>
</comment>
<dbReference type="HAMAP" id="MF_00862">
    <property type="entry name" value="DabB"/>
    <property type="match status" value="1"/>
</dbReference>
<keyword evidence="18" id="KW-1185">Reference proteome</keyword>
<evidence type="ECO:0000256" key="5">
    <source>
        <dbReference type="ARBA" id="ARBA00022475"/>
    </source>
</evidence>
<dbReference type="Pfam" id="PF00361">
    <property type="entry name" value="Proton_antipo_M"/>
    <property type="match status" value="1"/>
</dbReference>
<keyword evidence="9 10" id="KW-0472">Membrane</keyword>
<feature type="transmembrane region" description="Helical" evidence="10">
    <location>
        <begin position="102"/>
        <end position="118"/>
    </location>
</feature>
<evidence type="ECO:0000313" key="14">
    <source>
        <dbReference type="EMBL" id="NMK55390.1"/>
    </source>
</evidence>
<keyword evidence="3 10" id="KW-0813">Transport</keyword>
<keyword evidence="6 10" id="KW-0812">Transmembrane</keyword>
<dbReference type="Proteomes" id="UP000538955">
    <property type="component" value="Unassembled WGS sequence"/>
</dbReference>
<feature type="transmembrane region" description="Helical" evidence="10">
    <location>
        <begin position="124"/>
        <end position="142"/>
    </location>
</feature>
<comment type="similarity">
    <text evidence="2">Belongs to the CPA3 antiporters (TC 2.A.63) subunit A family.</text>
</comment>
<feature type="domain" description="NADH:quinone oxidoreductase/Mrp antiporter transmembrane" evidence="12">
    <location>
        <begin position="119"/>
        <end position="397"/>
    </location>
</feature>
<feature type="transmembrane region" description="Helical" evidence="10">
    <location>
        <begin position="349"/>
        <end position="368"/>
    </location>
</feature>
<evidence type="ECO:0000256" key="2">
    <source>
        <dbReference type="ARBA" id="ARBA00008483"/>
    </source>
</evidence>
<dbReference type="InterPro" id="IPR046396">
    <property type="entry name" value="Transporter_DabB"/>
</dbReference>
<evidence type="ECO:0000256" key="10">
    <source>
        <dbReference type="HAMAP-Rule" id="MF_00862"/>
    </source>
</evidence>
<comment type="subunit">
    <text evidence="10">Forms a complex with DabA.</text>
</comment>
<dbReference type="GO" id="GO:0015297">
    <property type="term" value="F:antiporter activity"/>
    <property type="evidence" value="ECO:0007669"/>
    <property type="project" value="UniProtKB-KW"/>
</dbReference>
<dbReference type="PANTHER" id="PTHR42829:SF1">
    <property type="entry name" value="INORGANIC CARBON TRANSPORTER SUBUNIT DABB-RELATED"/>
    <property type="match status" value="1"/>
</dbReference>
<evidence type="ECO:0000259" key="13">
    <source>
        <dbReference type="Pfam" id="PF00662"/>
    </source>
</evidence>
<feature type="transmembrane region" description="Helical" evidence="10">
    <location>
        <begin position="441"/>
        <end position="462"/>
    </location>
</feature>
<dbReference type="InterPro" id="IPR003945">
    <property type="entry name" value="NU5C-like"/>
</dbReference>
<dbReference type="PRINTS" id="PR01434">
    <property type="entry name" value="NADHDHGNASE5"/>
</dbReference>
<dbReference type="GO" id="GO:0008137">
    <property type="term" value="F:NADH dehydrogenase (ubiquinone) activity"/>
    <property type="evidence" value="ECO:0007669"/>
    <property type="project" value="InterPro"/>
</dbReference>
<evidence type="ECO:0000256" key="3">
    <source>
        <dbReference type="ARBA" id="ARBA00022448"/>
    </source>
</evidence>
<feature type="transmembrane region" description="Helical" evidence="10">
    <location>
        <begin position="195"/>
        <end position="214"/>
    </location>
</feature>
<feature type="transmembrane region" description="Helical" evidence="10">
    <location>
        <begin position="39"/>
        <end position="57"/>
    </location>
</feature>
<dbReference type="GO" id="GO:0042773">
    <property type="term" value="P:ATP synthesis coupled electron transport"/>
    <property type="evidence" value="ECO:0007669"/>
    <property type="project" value="InterPro"/>
</dbReference>
<evidence type="ECO:0000256" key="7">
    <source>
        <dbReference type="ARBA" id="ARBA00022989"/>
    </source>
</evidence>
<proteinExistence type="inferred from homology"/>
<dbReference type="RefSeq" id="WP_030061267.1">
    <property type="nucleotide sequence ID" value="NZ_AP014956.1"/>
</dbReference>
<comment type="function">
    <text evidence="10">Part of an energy-coupled inorganic carbon pump.</text>
</comment>
<protein>
    <recommendedName>
        <fullName evidence="10">Probable inorganic carbon transporter subunit DabB</fullName>
    </recommendedName>
</protein>
<keyword evidence="7 10" id="KW-1133">Transmembrane helix</keyword>
<evidence type="ECO:0000259" key="12">
    <source>
        <dbReference type="Pfam" id="PF00361"/>
    </source>
</evidence>
<reference evidence="18 19" key="2">
    <citation type="submission" date="2020-04" db="EMBL/GenBank/DDBJ databases">
        <title>The Epidemiology and Molecular Characteristics of Linezolid-Resistant Staphylococcus capitis in Huashan Hospital, Shanghai.</title>
        <authorList>
            <person name="Ding L."/>
            <person name="Li P."/>
            <person name="Yang Y."/>
            <person name="Lin D."/>
            <person name="Xu X."/>
        </authorList>
    </citation>
    <scope>NUCLEOTIDE SEQUENCE [LARGE SCALE GENOMIC DNA]</scope>
    <source>
        <strain evidence="15 19">12-86</strain>
        <strain evidence="14 18">17-84</strain>
    </source>
</reference>
<evidence type="ECO:0000256" key="4">
    <source>
        <dbReference type="ARBA" id="ARBA00022449"/>
    </source>
</evidence>
<organism evidence="15 19">
    <name type="scientific">Staphylococcus capitis</name>
    <dbReference type="NCBI Taxonomy" id="29388"/>
    <lineage>
        <taxon>Bacteria</taxon>
        <taxon>Bacillati</taxon>
        <taxon>Bacillota</taxon>
        <taxon>Bacilli</taxon>
        <taxon>Bacillales</taxon>
        <taxon>Staphylococcaceae</taxon>
        <taxon>Staphylococcus</taxon>
    </lineage>
</organism>
<dbReference type="Proteomes" id="UP000291949">
    <property type="component" value="Unassembled WGS sequence"/>
</dbReference>